<evidence type="ECO:0000313" key="6">
    <source>
        <dbReference type="EMBL" id="GJM50771.1"/>
    </source>
</evidence>
<keyword evidence="4" id="KW-0233">DNA recombination</keyword>
<comment type="similarity">
    <text evidence="4">Belongs to the SbcD family.</text>
</comment>
<dbReference type="InterPro" id="IPR041796">
    <property type="entry name" value="Mre11_N"/>
</dbReference>
<dbReference type="EMBL" id="BQKB01000007">
    <property type="protein sequence ID" value="GJM51924.1"/>
    <property type="molecule type" value="Genomic_DNA"/>
</dbReference>
<keyword evidence="3 4" id="KW-0269">Exonuclease</keyword>
<evidence type="ECO:0000256" key="1">
    <source>
        <dbReference type="ARBA" id="ARBA00022722"/>
    </source>
</evidence>
<keyword evidence="2 4" id="KW-0378">Hydrolase</keyword>
<dbReference type="InterPro" id="IPR004593">
    <property type="entry name" value="SbcD"/>
</dbReference>
<evidence type="ECO:0000313" key="9">
    <source>
        <dbReference type="Proteomes" id="UP001208692"/>
    </source>
</evidence>
<sequence>MKILHTADWHIGKRLHKYELSEEFDLFVQWLEKLIIERGIEVVLIAGDIFDSSNPSAQARKQFYQTLVLLYKLNCRVIITSGNHDSSVVLNAPKDLFNELNISVVGNLPDDIIQCIFPIENTQGAIEVVVAAIPFLKDSELLKFSENTSHESRLQTIQEGIERVFINAWAYCKTQYPNIPSIAMGHLYTSGEITTSESERDIQIGNQARFEIDALEGKFDYIALGHIHKPQRIKSKTPILYSGSPIALSFSERNDLKRIILLDTQKGFEPESITIPSFRKLITLRGNLHEIKMKLANLHEALPLVSLLEIQLVEPIYSAQIEDDFTQLVTNFHQNEYEIVKTKMIFEDRLTGSSDLFELHQQLSDIKPQEVFAKLLENQPYDKATRQELFEAFSILLEQANELQ</sequence>
<dbReference type="InterPro" id="IPR050535">
    <property type="entry name" value="DNA_Repair-Maintenance_Comp"/>
</dbReference>
<evidence type="ECO:0000313" key="8">
    <source>
        <dbReference type="Proteomes" id="UP001207736"/>
    </source>
</evidence>
<dbReference type="Proteomes" id="UP001207736">
    <property type="component" value="Unassembled WGS sequence"/>
</dbReference>
<dbReference type="InterPro" id="IPR004843">
    <property type="entry name" value="Calcineurin-like_PHP"/>
</dbReference>
<evidence type="ECO:0000256" key="2">
    <source>
        <dbReference type="ARBA" id="ARBA00022801"/>
    </source>
</evidence>
<dbReference type="NCBIfam" id="TIGR00619">
    <property type="entry name" value="sbcd"/>
    <property type="match status" value="1"/>
</dbReference>
<comment type="subunit">
    <text evidence="4">Heterodimer of SbcC and SbcD.</text>
</comment>
<dbReference type="PANTHER" id="PTHR30337:SF0">
    <property type="entry name" value="NUCLEASE SBCCD SUBUNIT D"/>
    <property type="match status" value="1"/>
</dbReference>
<dbReference type="PANTHER" id="PTHR30337">
    <property type="entry name" value="COMPONENT OF ATP-DEPENDENT DSDNA EXONUCLEASE"/>
    <property type="match status" value="1"/>
</dbReference>
<dbReference type="Proteomes" id="UP001208692">
    <property type="component" value="Unassembled WGS sequence"/>
</dbReference>
<dbReference type="GO" id="GO:0004519">
    <property type="term" value="F:endonuclease activity"/>
    <property type="evidence" value="ECO:0007669"/>
    <property type="project" value="UniProtKB-KW"/>
</dbReference>
<dbReference type="Gene3D" id="3.60.21.10">
    <property type="match status" value="1"/>
</dbReference>
<dbReference type="AlphaFoldDB" id="A0AAV5AU06"/>
<dbReference type="GO" id="GO:0006260">
    <property type="term" value="P:DNA replication"/>
    <property type="evidence" value="ECO:0007669"/>
    <property type="project" value="UniProtKB-KW"/>
</dbReference>
<accession>A0AAV5AU06</accession>
<keyword evidence="4" id="KW-0235">DNA replication</keyword>
<reference evidence="6 9" key="1">
    <citation type="submission" date="2021-11" db="EMBL/GenBank/DDBJ databases">
        <title>Draft genome sequence of Capnocytophaga sp. strain KC07075 isolated from cat oral cavity.</title>
        <authorList>
            <person name="Suzuki M."/>
            <person name="Imaoka K."/>
            <person name="Kimura M."/>
            <person name="Morikawa S."/>
            <person name="Maeda K."/>
        </authorList>
    </citation>
    <scope>NUCLEOTIDE SEQUENCE</scope>
    <source>
        <strain evidence="6">KC07075</strain>
        <strain evidence="7 9">KC07079</strain>
    </source>
</reference>
<name>A0AAV5AU06_9FLAO</name>
<dbReference type="EMBL" id="BQKA01000033">
    <property type="protein sequence ID" value="GJM50771.1"/>
    <property type="molecule type" value="Genomic_DNA"/>
</dbReference>
<dbReference type="InterPro" id="IPR029052">
    <property type="entry name" value="Metallo-depent_PP-like"/>
</dbReference>
<organism evidence="6 8">
    <name type="scientific">Capnocytophaga catalasegens</name>
    <dbReference type="NCBI Taxonomy" id="1004260"/>
    <lineage>
        <taxon>Bacteria</taxon>
        <taxon>Pseudomonadati</taxon>
        <taxon>Bacteroidota</taxon>
        <taxon>Flavobacteriia</taxon>
        <taxon>Flavobacteriales</taxon>
        <taxon>Flavobacteriaceae</taxon>
        <taxon>Capnocytophaga</taxon>
    </lineage>
</organism>
<evidence type="ECO:0000259" key="5">
    <source>
        <dbReference type="Pfam" id="PF00149"/>
    </source>
</evidence>
<dbReference type="Pfam" id="PF00149">
    <property type="entry name" value="Metallophos"/>
    <property type="match status" value="1"/>
</dbReference>
<evidence type="ECO:0000256" key="4">
    <source>
        <dbReference type="RuleBase" id="RU363069"/>
    </source>
</evidence>
<keyword evidence="9" id="KW-1185">Reference proteome</keyword>
<protein>
    <recommendedName>
        <fullName evidence="4">Nuclease SbcCD subunit D</fullName>
    </recommendedName>
</protein>
<dbReference type="GO" id="GO:0006310">
    <property type="term" value="P:DNA recombination"/>
    <property type="evidence" value="ECO:0007669"/>
    <property type="project" value="UniProtKB-KW"/>
</dbReference>
<comment type="function">
    <text evidence="4">SbcCD cleaves DNA hairpin structures. These structures can inhibit DNA replication and are intermediates in certain DNA recombination reactions. The complex acts as a 3'-&gt;5' double strand exonuclease that can open hairpins. It also has a 5' single-strand endonuclease activity.</text>
</comment>
<gene>
    <name evidence="4 6" type="primary">sbcD</name>
    <name evidence="6" type="ORF">RCZ15_17440</name>
    <name evidence="7" type="ORF">RCZ16_02420</name>
</gene>
<keyword evidence="4" id="KW-0255">Endonuclease</keyword>
<dbReference type="RefSeq" id="WP_264845525.1">
    <property type="nucleotide sequence ID" value="NZ_BPMA01000012.1"/>
</dbReference>
<evidence type="ECO:0000313" key="7">
    <source>
        <dbReference type="EMBL" id="GJM51924.1"/>
    </source>
</evidence>
<evidence type="ECO:0000256" key="3">
    <source>
        <dbReference type="ARBA" id="ARBA00022839"/>
    </source>
</evidence>
<dbReference type="GO" id="GO:0008408">
    <property type="term" value="F:3'-5' exonuclease activity"/>
    <property type="evidence" value="ECO:0007669"/>
    <property type="project" value="InterPro"/>
</dbReference>
<proteinExistence type="inferred from homology"/>
<feature type="domain" description="Calcineurin-like phosphoesterase" evidence="5">
    <location>
        <begin position="1"/>
        <end position="230"/>
    </location>
</feature>
<dbReference type="CDD" id="cd00840">
    <property type="entry name" value="MPP_Mre11_N"/>
    <property type="match status" value="1"/>
</dbReference>
<keyword evidence="1 4" id="KW-0540">Nuclease</keyword>
<dbReference type="SUPFAM" id="SSF56300">
    <property type="entry name" value="Metallo-dependent phosphatases"/>
    <property type="match status" value="1"/>
</dbReference>
<comment type="caution">
    <text evidence="6">The sequence shown here is derived from an EMBL/GenBank/DDBJ whole genome shotgun (WGS) entry which is preliminary data.</text>
</comment>